<keyword evidence="3" id="KW-1185">Reference proteome</keyword>
<accession>A0A6L8LUL2</accession>
<sequence>MRFSLASLLFASATLLASCGSSDLMEVRDGPQLESPYGDSKPTPMPVTASIPVAPVQPVQSAVAQAPAMEPALSNASVGYSSPVFAAANDPIGDVPLLVQACVNSVWGNFTNADIVTQRGYSLQRNSETRRTYYRKFATSTFAMLNGETKSARLSLRGNSIRRENYCTIEITSSGHESSVRASAISTLQSLGYQSAGGQTWTNGAHSLELSGSMSGSRSARRVSVYFTARQ</sequence>
<evidence type="ECO:0000256" key="1">
    <source>
        <dbReference type="SAM" id="SignalP"/>
    </source>
</evidence>
<organism evidence="2 3">
    <name type="scientific">Thalassovita mangrovi</name>
    <dbReference type="NCBI Taxonomy" id="2692236"/>
    <lineage>
        <taxon>Bacteria</taxon>
        <taxon>Pseudomonadati</taxon>
        <taxon>Pseudomonadota</taxon>
        <taxon>Alphaproteobacteria</taxon>
        <taxon>Rhodobacterales</taxon>
        <taxon>Roseobacteraceae</taxon>
        <taxon>Thalassovita</taxon>
    </lineage>
</organism>
<evidence type="ECO:0000313" key="2">
    <source>
        <dbReference type="EMBL" id="MYM57012.1"/>
    </source>
</evidence>
<dbReference type="EMBL" id="WWEN01000009">
    <property type="protein sequence ID" value="MYM57012.1"/>
    <property type="molecule type" value="Genomic_DNA"/>
</dbReference>
<keyword evidence="1" id="KW-0732">Signal</keyword>
<feature type="chain" id="PRO_5026783707" description="Lipoprotein" evidence="1">
    <location>
        <begin position="18"/>
        <end position="231"/>
    </location>
</feature>
<protein>
    <recommendedName>
        <fullName evidence="4">Lipoprotein</fullName>
    </recommendedName>
</protein>
<evidence type="ECO:0008006" key="4">
    <source>
        <dbReference type="Google" id="ProtNLM"/>
    </source>
</evidence>
<dbReference type="PROSITE" id="PS51257">
    <property type="entry name" value="PROKAR_LIPOPROTEIN"/>
    <property type="match status" value="1"/>
</dbReference>
<dbReference type="RefSeq" id="WP_160974924.1">
    <property type="nucleotide sequence ID" value="NZ_WWEN01000009.1"/>
</dbReference>
<feature type="signal peptide" evidence="1">
    <location>
        <begin position="1"/>
        <end position="17"/>
    </location>
</feature>
<dbReference type="Proteomes" id="UP000479043">
    <property type="component" value="Unassembled WGS sequence"/>
</dbReference>
<gene>
    <name evidence="2" type="ORF">GR167_16975</name>
</gene>
<evidence type="ECO:0000313" key="3">
    <source>
        <dbReference type="Proteomes" id="UP000479043"/>
    </source>
</evidence>
<name>A0A6L8LUL2_9RHOB</name>
<proteinExistence type="predicted"/>
<reference evidence="2 3" key="1">
    <citation type="submission" date="2020-01" db="EMBL/GenBank/DDBJ databases">
        <authorList>
            <person name="Chen S."/>
        </authorList>
    </citation>
    <scope>NUCLEOTIDE SEQUENCE [LARGE SCALE GENOMIC DNA]</scope>
    <source>
        <strain evidence="2 3">GS-10</strain>
    </source>
</reference>
<comment type="caution">
    <text evidence="2">The sequence shown here is derived from an EMBL/GenBank/DDBJ whole genome shotgun (WGS) entry which is preliminary data.</text>
</comment>
<dbReference type="AlphaFoldDB" id="A0A6L8LUL2"/>